<dbReference type="AlphaFoldDB" id="W9CJR1"/>
<dbReference type="Proteomes" id="UP000019487">
    <property type="component" value="Unassembled WGS sequence"/>
</dbReference>
<dbReference type="HOGENOM" id="CLU_050102_1_0_1"/>
<keyword evidence="2" id="KW-1133">Transmembrane helix</keyword>
<keyword evidence="2" id="KW-0812">Transmembrane</keyword>
<reference evidence="3 4" key="1">
    <citation type="journal article" date="2014" name="Genome Announc.">
        <title>Draft genome sequence of Sclerotinia borealis, a psychrophilic plant pathogenic fungus.</title>
        <authorList>
            <person name="Mardanov A.V."/>
            <person name="Beletsky A.V."/>
            <person name="Kadnikov V.V."/>
            <person name="Ignatov A.N."/>
            <person name="Ravin N.V."/>
        </authorList>
    </citation>
    <scope>NUCLEOTIDE SEQUENCE [LARGE SCALE GENOMIC DNA]</scope>
    <source>
        <strain evidence="4">F-4157</strain>
    </source>
</reference>
<name>W9CJR1_SCLBF</name>
<dbReference type="EMBL" id="AYSA01000105">
    <property type="protein sequence ID" value="ESZ97022.1"/>
    <property type="molecule type" value="Genomic_DNA"/>
</dbReference>
<feature type="compositionally biased region" description="Polar residues" evidence="1">
    <location>
        <begin position="123"/>
        <end position="148"/>
    </location>
</feature>
<feature type="region of interest" description="Disordered" evidence="1">
    <location>
        <begin position="362"/>
        <end position="411"/>
    </location>
</feature>
<keyword evidence="2" id="KW-0472">Membrane</keyword>
<feature type="compositionally biased region" description="Basic and acidic residues" evidence="1">
    <location>
        <begin position="238"/>
        <end position="274"/>
    </location>
</feature>
<dbReference type="OrthoDB" id="4207724at2759"/>
<organism evidence="3 4">
    <name type="scientific">Sclerotinia borealis (strain F-4128)</name>
    <dbReference type="NCBI Taxonomy" id="1432307"/>
    <lineage>
        <taxon>Eukaryota</taxon>
        <taxon>Fungi</taxon>
        <taxon>Dikarya</taxon>
        <taxon>Ascomycota</taxon>
        <taxon>Pezizomycotina</taxon>
        <taxon>Leotiomycetes</taxon>
        <taxon>Helotiales</taxon>
        <taxon>Sclerotiniaceae</taxon>
        <taxon>Sclerotinia</taxon>
    </lineage>
</organism>
<evidence type="ECO:0000313" key="3">
    <source>
        <dbReference type="EMBL" id="ESZ97022.1"/>
    </source>
</evidence>
<comment type="caution">
    <text evidence="3">The sequence shown here is derived from an EMBL/GenBank/DDBJ whole genome shotgun (WGS) entry which is preliminary data.</text>
</comment>
<gene>
    <name evidence="3" type="ORF">SBOR_2567</name>
</gene>
<evidence type="ECO:0000313" key="4">
    <source>
        <dbReference type="Proteomes" id="UP000019487"/>
    </source>
</evidence>
<feature type="compositionally biased region" description="Acidic residues" evidence="1">
    <location>
        <begin position="102"/>
        <end position="112"/>
    </location>
</feature>
<feature type="region of interest" description="Disordered" evidence="1">
    <location>
        <begin position="31"/>
        <end position="315"/>
    </location>
</feature>
<feature type="compositionally biased region" description="Low complexity" evidence="1">
    <location>
        <begin position="175"/>
        <end position="190"/>
    </location>
</feature>
<feature type="compositionally biased region" description="Low complexity" evidence="1">
    <location>
        <begin position="292"/>
        <end position="307"/>
    </location>
</feature>
<feature type="compositionally biased region" description="Polar residues" evidence="1">
    <location>
        <begin position="279"/>
        <end position="291"/>
    </location>
</feature>
<sequence>MSNTSLITTAVGWTIVFGAAGAYYMINSKSKNKIKPQTAIKQTSKVVEDRKEPKSKKSKKDGGLSSGDQDNKSSTKATKAAKKAPAPQKTEPKQDTVKPVADDSDDDNDIDAENNRKFALQFAKTQAGTQFSGKSSTTATRQKSVKQSRAQEKAIKDSGNITAGDADDDQSFTDSPEVGPTSVTSPVSSGIADMLEPAAPGPSVLKVTAPTNPKPAKKETTKAAPQPAETKKQRQNRAKIEAAKLVREQEEKERKVKEEQQRRTAREAEGRAAKDGSQFMASQQPTDSAWTASPAANGSNASGVNTGKFDLLDTTEDNTNKKVNAAAPIENFSESEVVGSQWQGYGGDYDESIKTVIEDSREWEQVQSKKKKIKKEKKESNETEVAGTTSSTDEKDYTIPPKTARSGPGQKWTADLTYVDKDDVVHEVQKEVQDSEWVVS</sequence>
<accession>W9CJR1</accession>
<evidence type="ECO:0000256" key="2">
    <source>
        <dbReference type="SAM" id="Phobius"/>
    </source>
</evidence>
<evidence type="ECO:0000256" key="1">
    <source>
        <dbReference type="SAM" id="MobiDB-lite"/>
    </source>
</evidence>
<feature type="transmembrane region" description="Helical" evidence="2">
    <location>
        <begin position="6"/>
        <end position="26"/>
    </location>
</feature>
<keyword evidence="4" id="KW-1185">Reference proteome</keyword>
<feature type="compositionally biased region" description="Low complexity" evidence="1">
    <location>
        <begin position="66"/>
        <end position="89"/>
    </location>
</feature>
<protein>
    <submittedName>
        <fullName evidence="3">Uncharacterized protein</fullName>
    </submittedName>
</protein>
<proteinExistence type="predicted"/>